<proteinExistence type="predicted"/>
<comment type="caution">
    <text evidence="2">The sequence shown here is derived from an EMBL/GenBank/DDBJ whole genome shotgun (WGS) entry which is preliminary data.</text>
</comment>
<dbReference type="EMBL" id="AJIX01000027">
    <property type="protein sequence ID" value="KGR09167.1"/>
    <property type="molecule type" value="Genomic_DNA"/>
</dbReference>
<evidence type="ECO:0000256" key="1">
    <source>
        <dbReference type="SAM" id="Phobius"/>
    </source>
</evidence>
<evidence type="ECO:0000313" key="3">
    <source>
        <dbReference type="Proteomes" id="UP000030161"/>
    </source>
</evidence>
<sequence>MVSVSVKDSKASCYIHQRRIVSTRRSRHISLCYNTTNSIPLNSLRRRFKQVAGCVLQRFQAIPFFVFSSSPLFINYPFAVLVFLFL</sequence>
<reference evidence="2 3" key="1">
    <citation type="submission" date="2013-12" db="EMBL/GenBank/DDBJ databases">
        <title>The Genome Sequence of Candida albicans P78048.</title>
        <authorList>
            <consortium name="The Broad Institute Genome Sequencing Platform"/>
            <consortium name="The Broad Institute Genome Sequencing Center for Infectious Disease"/>
            <person name="Cuomo C."/>
            <person name="Bennett R."/>
            <person name="Hirakawa M."/>
            <person name="Noverr M."/>
            <person name="Mitchell A."/>
            <person name="Young S.K."/>
            <person name="Zeng Q."/>
            <person name="Gargeya S."/>
            <person name="Fitzgerald M."/>
            <person name="Abouelleil A."/>
            <person name="Alvarado L."/>
            <person name="Berlin A.M."/>
            <person name="Chapman S.B."/>
            <person name="Dewar J."/>
            <person name="Goldberg J."/>
            <person name="Griggs A."/>
            <person name="Gujja S."/>
            <person name="Hansen M."/>
            <person name="Howarth C."/>
            <person name="Imamovic A."/>
            <person name="Larimer J."/>
            <person name="McCowan C."/>
            <person name="Murphy C."/>
            <person name="Pearson M."/>
            <person name="Priest M."/>
            <person name="Roberts A."/>
            <person name="Saif S."/>
            <person name="Shea T."/>
            <person name="Sykes S."/>
            <person name="Wortman J."/>
            <person name="Nusbaum C."/>
            <person name="Birren B."/>
        </authorList>
    </citation>
    <scope>NUCLEOTIDE SEQUENCE [LARGE SCALE GENOMIC DNA]</scope>
    <source>
        <strain evidence="2 3">P78048</strain>
    </source>
</reference>
<accession>A0AB34PR82</accession>
<organism evidence="2 3">
    <name type="scientific">Candida albicans P78048</name>
    <dbReference type="NCBI Taxonomy" id="1094989"/>
    <lineage>
        <taxon>Eukaryota</taxon>
        <taxon>Fungi</taxon>
        <taxon>Dikarya</taxon>
        <taxon>Ascomycota</taxon>
        <taxon>Saccharomycotina</taxon>
        <taxon>Pichiomycetes</taxon>
        <taxon>Debaryomycetaceae</taxon>
        <taxon>Candida/Lodderomyces clade</taxon>
        <taxon>Candida</taxon>
    </lineage>
</organism>
<name>A0AB34PR82_CANAX</name>
<keyword evidence="1" id="KW-0472">Membrane</keyword>
<protein>
    <submittedName>
        <fullName evidence="2">Uncharacterized protein</fullName>
    </submittedName>
</protein>
<dbReference type="Proteomes" id="UP000030161">
    <property type="component" value="Unassembled WGS sequence"/>
</dbReference>
<keyword evidence="1" id="KW-0812">Transmembrane</keyword>
<keyword evidence="1" id="KW-1133">Transmembrane helix</keyword>
<gene>
    <name evidence="2" type="ORF">MG3_03925</name>
</gene>
<feature type="transmembrane region" description="Helical" evidence="1">
    <location>
        <begin position="64"/>
        <end position="85"/>
    </location>
</feature>
<dbReference type="AlphaFoldDB" id="A0AB34PR82"/>
<evidence type="ECO:0000313" key="2">
    <source>
        <dbReference type="EMBL" id="KGR09167.1"/>
    </source>
</evidence>